<dbReference type="EMBL" id="BAAAOS010000006">
    <property type="protein sequence ID" value="GAA1554534.1"/>
    <property type="molecule type" value="Genomic_DNA"/>
</dbReference>
<dbReference type="PANTHER" id="PTHR43130">
    <property type="entry name" value="ARAC-FAMILY TRANSCRIPTIONAL REGULATOR"/>
    <property type="match status" value="1"/>
</dbReference>
<proteinExistence type="predicted"/>
<accession>A0ABP4N2D7</accession>
<dbReference type="CDD" id="cd03139">
    <property type="entry name" value="GATase1_PfpI_2"/>
    <property type="match status" value="1"/>
</dbReference>
<evidence type="ECO:0000313" key="3">
    <source>
        <dbReference type="Proteomes" id="UP001500393"/>
    </source>
</evidence>
<keyword evidence="3" id="KW-1185">Reference proteome</keyword>
<evidence type="ECO:0000259" key="1">
    <source>
        <dbReference type="Pfam" id="PF01965"/>
    </source>
</evidence>
<comment type="caution">
    <text evidence="2">The sequence shown here is derived from an EMBL/GenBank/DDBJ whole genome shotgun (WGS) entry which is preliminary data.</text>
</comment>
<sequence>MRIEILVFDGVDEMDVMGPFEVWSLASRRPEFELALVGLDGPAEVTGLHGLQFKASAGLSTPDALFVPGGGWMNRAEKGAWAEARRGVLTARIAELAPRLDWIGSVCTGSMLLGEAGLLKGRPATTNRGAWHELEEFGADVKHHRVVDDGDLVTAGGITAGIDLALRIVERFSSVEVADGIAAGMEYTRDRDIHVSATAK</sequence>
<name>A0ABP4N2D7_9ACTN</name>
<dbReference type="InterPro" id="IPR029062">
    <property type="entry name" value="Class_I_gatase-like"/>
</dbReference>
<reference evidence="3" key="1">
    <citation type="journal article" date="2019" name="Int. J. Syst. Evol. Microbiol.">
        <title>The Global Catalogue of Microorganisms (GCM) 10K type strain sequencing project: providing services to taxonomists for standard genome sequencing and annotation.</title>
        <authorList>
            <consortium name="The Broad Institute Genomics Platform"/>
            <consortium name="The Broad Institute Genome Sequencing Center for Infectious Disease"/>
            <person name="Wu L."/>
            <person name="Ma J."/>
        </authorList>
    </citation>
    <scope>NUCLEOTIDE SEQUENCE [LARGE SCALE GENOMIC DNA]</scope>
    <source>
        <strain evidence="3">JCM 14969</strain>
    </source>
</reference>
<evidence type="ECO:0000313" key="2">
    <source>
        <dbReference type="EMBL" id="GAA1554534.1"/>
    </source>
</evidence>
<dbReference type="Gene3D" id="3.40.50.880">
    <property type="match status" value="1"/>
</dbReference>
<feature type="domain" description="DJ-1/PfpI" evidence="1">
    <location>
        <begin position="1"/>
        <end position="170"/>
    </location>
</feature>
<dbReference type="Pfam" id="PF01965">
    <property type="entry name" value="DJ-1_PfpI"/>
    <property type="match status" value="1"/>
</dbReference>
<dbReference type="SUPFAM" id="SSF52317">
    <property type="entry name" value="Class I glutamine amidotransferase-like"/>
    <property type="match status" value="1"/>
</dbReference>
<protein>
    <submittedName>
        <fullName evidence="2">DJ-1/PfpI family protein</fullName>
    </submittedName>
</protein>
<dbReference type="InterPro" id="IPR002818">
    <property type="entry name" value="DJ-1/PfpI"/>
</dbReference>
<gene>
    <name evidence="2" type="ORF">GCM10009789_04910</name>
</gene>
<dbReference type="Proteomes" id="UP001500393">
    <property type="component" value="Unassembled WGS sequence"/>
</dbReference>
<organism evidence="2 3">
    <name type="scientific">Kribbella sancticallisti</name>
    <dbReference type="NCBI Taxonomy" id="460087"/>
    <lineage>
        <taxon>Bacteria</taxon>
        <taxon>Bacillati</taxon>
        <taxon>Actinomycetota</taxon>
        <taxon>Actinomycetes</taxon>
        <taxon>Propionibacteriales</taxon>
        <taxon>Kribbellaceae</taxon>
        <taxon>Kribbella</taxon>
    </lineage>
</organism>
<dbReference type="PANTHER" id="PTHR43130:SF3">
    <property type="entry name" value="HTH-TYPE TRANSCRIPTIONAL REGULATOR RV1931C"/>
    <property type="match status" value="1"/>
</dbReference>
<dbReference type="RefSeq" id="WP_344209223.1">
    <property type="nucleotide sequence ID" value="NZ_BAAAOS010000006.1"/>
</dbReference>
<dbReference type="InterPro" id="IPR052158">
    <property type="entry name" value="INH-QAR"/>
</dbReference>